<feature type="transmembrane region" description="Helical" evidence="1">
    <location>
        <begin position="44"/>
        <end position="69"/>
    </location>
</feature>
<protein>
    <submittedName>
        <fullName evidence="2">Uncharacterized protein</fullName>
    </submittedName>
</protein>
<dbReference type="OrthoDB" id="5111283at2"/>
<keyword evidence="1" id="KW-0812">Transmembrane</keyword>
<keyword evidence="3" id="KW-1185">Reference proteome</keyword>
<evidence type="ECO:0000256" key="1">
    <source>
        <dbReference type="SAM" id="Phobius"/>
    </source>
</evidence>
<reference evidence="2 3" key="1">
    <citation type="submission" date="2019-02" db="EMBL/GenBank/DDBJ databases">
        <title>Deep-cultivation of Planctomycetes and their phenomic and genomic characterization uncovers novel biology.</title>
        <authorList>
            <person name="Wiegand S."/>
            <person name="Jogler M."/>
            <person name="Boedeker C."/>
            <person name="Pinto D."/>
            <person name="Vollmers J."/>
            <person name="Rivas-Marin E."/>
            <person name="Kohn T."/>
            <person name="Peeters S.H."/>
            <person name="Heuer A."/>
            <person name="Rast P."/>
            <person name="Oberbeckmann S."/>
            <person name="Bunk B."/>
            <person name="Jeske O."/>
            <person name="Meyerdierks A."/>
            <person name="Storesund J.E."/>
            <person name="Kallscheuer N."/>
            <person name="Luecker S."/>
            <person name="Lage O.M."/>
            <person name="Pohl T."/>
            <person name="Merkel B.J."/>
            <person name="Hornburger P."/>
            <person name="Mueller R.-W."/>
            <person name="Bruemmer F."/>
            <person name="Labrenz M."/>
            <person name="Spormann A.M."/>
            <person name="Op den Camp H."/>
            <person name="Overmann J."/>
            <person name="Amann R."/>
            <person name="Jetten M.S.M."/>
            <person name="Mascher T."/>
            <person name="Medema M.H."/>
            <person name="Devos D.P."/>
            <person name="Kaster A.-K."/>
            <person name="Ovreas L."/>
            <person name="Rohde M."/>
            <person name="Galperin M.Y."/>
            <person name="Jogler C."/>
        </authorList>
    </citation>
    <scope>NUCLEOTIDE SEQUENCE [LARGE SCALE GENOMIC DNA]</scope>
    <source>
        <strain evidence="2 3">Pan181</strain>
    </source>
</reference>
<accession>A0A518ATT3</accession>
<proteinExistence type="predicted"/>
<dbReference type="EMBL" id="CP036278">
    <property type="protein sequence ID" value="QDU58141.1"/>
    <property type="molecule type" value="Genomic_DNA"/>
</dbReference>
<dbReference type="RefSeq" id="WP_145249735.1">
    <property type="nucleotide sequence ID" value="NZ_CP036278.1"/>
</dbReference>
<sequence length="100" mass="10642">MAICPKCQASMGQTAVKCEACGYDFSEPTSKRSLADTSRNVGNIFLMLGGVTAGVWSLLSGVSSIGLLLMMEFTHFAISLSLFLIAAALVVVFMRAQEDD</sequence>
<dbReference type="Proteomes" id="UP000315750">
    <property type="component" value="Chromosome"/>
</dbReference>
<feature type="transmembrane region" description="Helical" evidence="1">
    <location>
        <begin position="76"/>
        <end position="96"/>
    </location>
</feature>
<dbReference type="AlphaFoldDB" id="A0A518ATT3"/>
<evidence type="ECO:0000313" key="2">
    <source>
        <dbReference type="EMBL" id="QDU58141.1"/>
    </source>
</evidence>
<gene>
    <name evidence="2" type="ORF">Pan181_43680</name>
</gene>
<keyword evidence="1" id="KW-1133">Transmembrane helix</keyword>
<keyword evidence="1" id="KW-0472">Membrane</keyword>
<name>A0A518ATT3_9BACT</name>
<dbReference type="KEGG" id="amuc:Pan181_43680"/>
<evidence type="ECO:0000313" key="3">
    <source>
        <dbReference type="Proteomes" id="UP000315750"/>
    </source>
</evidence>
<organism evidence="2 3">
    <name type="scientific">Aeoliella mucimassa</name>
    <dbReference type="NCBI Taxonomy" id="2527972"/>
    <lineage>
        <taxon>Bacteria</taxon>
        <taxon>Pseudomonadati</taxon>
        <taxon>Planctomycetota</taxon>
        <taxon>Planctomycetia</taxon>
        <taxon>Pirellulales</taxon>
        <taxon>Lacipirellulaceae</taxon>
        <taxon>Aeoliella</taxon>
    </lineage>
</organism>